<name>A0A4Z2IZ04_9TELE</name>
<evidence type="ECO:0000313" key="2">
    <source>
        <dbReference type="EMBL" id="TNN82987.1"/>
    </source>
</evidence>
<dbReference type="OrthoDB" id="8939548at2759"/>
<keyword evidence="3" id="KW-1185">Reference proteome</keyword>
<dbReference type="EMBL" id="SRLO01000035">
    <property type="protein sequence ID" value="TNN82987.1"/>
    <property type="molecule type" value="Genomic_DNA"/>
</dbReference>
<accession>A0A4Z2IZ04</accession>
<protein>
    <submittedName>
        <fullName evidence="2">Collagen alpha-1(XI) chain</fullName>
    </submittedName>
</protein>
<dbReference type="InterPro" id="IPR013320">
    <property type="entry name" value="ConA-like_dom_sf"/>
</dbReference>
<dbReference type="AlphaFoldDB" id="A0A4Z2IZ04"/>
<keyword evidence="2" id="KW-0176">Collagen</keyword>
<feature type="compositionally biased region" description="Low complexity" evidence="1">
    <location>
        <begin position="176"/>
        <end position="187"/>
    </location>
</feature>
<feature type="region of interest" description="Disordered" evidence="1">
    <location>
        <begin position="88"/>
        <end position="114"/>
    </location>
</feature>
<feature type="compositionally biased region" description="Basic and acidic residues" evidence="1">
    <location>
        <begin position="161"/>
        <end position="175"/>
    </location>
</feature>
<evidence type="ECO:0000313" key="3">
    <source>
        <dbReference type="Proteomes" id="UP000314294"/>
    </source>
</evidence>
<dbReference type="SUPFAM" id="SSF49899">
    <property type="entry name" value="Concanavalin A-like lectins/glucanases"/>
    <property type="match status" value="1"/>
</dbReference>
<comment type="caution">
    <text evidence="2">The sequence shown here is derived from an EMBL/GenBank/DDBJ whole genome shotgun (WGS) entry which is preliminary data.</text>
</comment>
<sequence length="216" mass="23489">MKERIALLFPVAGLSDGRWHRVAVSVSAERLALYVDCSLLESVDWVHQGGAVRADGGLLVIGGAVEGAETPFEGDLGQLSLLMGDPDAARRHCSHHPPRCGRTAPKPPRSPRTHNAMENLLLSSNDLEDLLGDPEDRSPLSSGRRVSRLCSVALEPSVWDRAADQTRRGSGDRSLRPGSGRPGGSVRFKLNPNHWSGFTGFNHVSIWKPTRPRVCH</sequence>
<gene>
    <name evidence="2" type="primary">COL11A1_0</name>
    <name evidence="2" type="ORF">EYF80_006594</name>
</gene>
<feature type="region of interest" description="Disordered" evidence="1">
    <location>
        <begin position="161"/>
        <end position="187"/>
    </location>
</feature>
<proteinExistence type="predicted"/>
<dbReference type="GO" id="GO:0005581">
    <property type="term" value="C:collagen trimer"/>
    <property type="evidence" value="ECO:0007669"/>
    <property type="project" value="UniProtKB-KW"/>
</dbReference>
<dbReference type="Gene3D" id="2.60.120.200">
    <property type="match status" value="1"/>
</dbReference>
<reference evidence="2 3" key="1">
    <citation type="submission" date="2019-03" db="EMBL/GenBank/DDBJ databases">
        <title>First draft genome of Liparis tanakae, snailfish: a comprehensive survey of snailfish specific genes.</title>
        <authorList>
            <person name="Kim W."/>
            <person name="Song I."/>
            <person name="Jeong J.-H."/>
            <person name="Kim D."/>
            <person name="Kim S."/>
            <person name="Ryu S."/>
            <person name="Song J.Y."/>
            <person name="Lee S.K."/>
        </authorList>
    </citation>
    <scope>NUCLEOTIDE SEQUENCE [LARGE SCALE GENOMIC DNA]</scope>
    <source>
        <tissue evidence="2">Muscle</tissue>
    </source>
</reference>
<dbReference type="Proteomes" id="UP000314294">
    <property type="component" value="Unassembled WGS sequence"/>
</dbReference>
<organism evidence="2 3">
    <name type="scientific">Liparis tanakae</name>
    <name type="common">Tanaka's snailfish</name>
    <dbReference type="NCBI Taxonomy" id="230148"/>
    <lineage>
        <taxon>Eukaryota</taxon>
        <taxon>Metazoa</taxon>
        <taxon>Chordata</taxon>
        <taxon>Craniata</taxon>
        <taxon>Vertebrata</taxon>
        <taxon>Euteleostomi</taxon>
        <taxon>Actinopterygii</taxon>
        <taxon>Neopterygii</taxon>
        <taxon>Teleostei</taxon>
        <taxon>Neoteleostei</taxon>
        <taxon>Acanthomorphata</taxon>
        <taxon>Eupercaria</taxon>
        <taxon>Perciformes</taxon>
        <taxon>Cottioidei</taxon>
        <taxon>Cottales</taxon>
        <taxon>Liparidae</taxon>
        <taxon>Liparis</taxon>
    </lineage>
</organism>
<evidence type="ECO:0000256" key="1">
    <source>
        <dbReference type="SAM" id="MobiDB-lite"/>
    </source>
</evidence>